<dbReference type="AlphaFoldDB" id="A0A382Q8X5"/>
<organism evidence="1">
    <name type="scientific">marine metagenome</name>
    <dbReference type="NCBI Taxonomy" id="408172"/>
    <lineage>
        <taxon>unclassified sequences</taxon>
        <taxon>metagenomes</taxon>
        <taxon>ecological metagenomes</taxon>
    </lineage>
</organism>
<protein>
    <submittedName>
        <fullName evidence="1">Uncharacterized protein</fullName>
    </submittedName>
</protein>
<dbReference type="EMBL" id="UINC01112453">
    <property type="protein sequence ID" value="SVC81410.1"/>
    <property type="molecule type" value="Genomic_DNA"/>
</dbReference>
<sequence>MKGVFLEYLPSRIVAWNSADRPAPPGGGPAKKN</sequence>
<gene>
    <name evidence="1" type="ORF">METZ01_LOCUS334264</name>
</gene>
<name>A0A382Q8X5_9ZZZZ</name>
<reference evidence="1" key="1">
    <citation type="submission" date="2018-05" db="EMBL/GenBank/DDBJ databases">
        <authorList>
            <person name="Lanie J.A."/>
            <person name="Ng W.-L."/>
            <person name="Kazmierczak K.M."/>
            <person name="Andrzejewski T.M."/>
            <person name="Davidsen T.M."/>
            <person name="Wayne K.J."/>
            <person name="Tettelin H."/>
            <person name="Glass J.I."/>
            <person name="Rusch D."/>
            <person name="Podicherti R."/>
            <person name="Tsui H.-C.T."/>
            <person name="Winkler M.E."/>
        </authorList>
    </citation>
    <scope>NUCLEOTIDE SEQUENCE</scope>
</reference>
<proteinExistence type="predicted"/>
<accession>A0A382Q8X5</accession>
<feature type="non-terminal residue" evidence="1">
    <location>
        <position position="33"/>
    </location>
</feature>
<evidence type="ECO:0000313" key="1">
    <source>
        <dbReference type="EMBL" id="SVC81410.1"/>
    </source>
</evidence>